<organism evidence="2">
    <name type="scientific">Clastoptera arizonana</name>
    <name type="common">Arizona spittle bug</name>
    <dbReference type="NCBI Taxonomy" id="38151"/>
    <lineage>
        <taxon>Eukaryota</taxon>
        <taxon>Metazoa</taxon>
        <taxon>Ecdysozoa</taxon>
        <taxon>Arthropoda</taxon>
        <taxon>Hexapoda</taxon>
        <taxon>Insecta</taxon>
        <taxon>Pterygota</taxon>
        <taxon>Neoptera</taxon>
        <taxon>Paraneoptera</taxon>
        <taxon>Hemiptera</taxon>
        <taxon>Auchenorrhyncha</taxon>
        <taxon>Cercopoidea</taxon>
        <taxon>Clastopteridae</taxon>
        <taxon>Clastoptera</taxon>
    </lineage>
</organism>
<feature type="compositionally biased region" description="Polar residues" evidence="1">
    <location>
        <begin position="145"/>
        <end position="158"/>
    </location>
</feature>
<reference evidence="2" key="1">
    <citation type="submission" date="2015-12" db="EMBL/GenBank/DDBJ databases">
        <title>De novo transcriptome assembly of four potential Pierce s Disease insect vectors from Arizona vineyards.</title>
        <authorList>
            <person name="Tassone E.E."/>
        </authorList>
    </citation>
    <scope>NUCLEOTIDE SEQUENCE</scope>
</reference>
<feature type="compositionally biased region" description="Polar residues" evidence="1">
    <location>
        <begin position="123"/>
        <end position="138"/>
    </location>
</feature>
<feature type="compositionally biased region" description="Low complexity" evidence="1">
    <location>
        <begin position="1"/>
        <end position="11"/>
    </location>
</feature>
<accession>A0A1B6CU90</accession>
<dbReference type="EMBL" id="GEDC01011846">
    <property type="protein sequence ID" value="JAS25452.1"/>
    <property type="molecule type" value="Transcribed_RNA"/>
</dbReference>
<feature type="non-terminal residue" evidence="2">
    <location>
        <position position="1"/>
    </location>
</feature>
<proteinExistence type="predicted"/>
<feature type="region of interest" description="Disordered" evidence="1">
    <location>
        <begin position="1"/>
        <end position="57"/>
    </location>
</feature>
<gene>
    <name evidence="3" type="ORF">g.20196</name>
    <name evidence="2" type="ORF">g.20197</name>
</gene>
<feature type="region of interest" description="Disordered" evidence="1">
    <location>
        <begin position="123"/>
        <end position="173"/>
    </location>
</feature>
<protein>
    <submittedName>
        <fullName evidence="2">Uncharacterized protein</fullName>
    </submittedName>
</protein>
<dbReference type="EMBL" id="GEDC01020310">
    <property type="protein sequence ID" value="JAS16988.1"/>
    <property type="molecule type" value="Transcribed_RNA"/>
</dbReference>
<evidence type="ECO:0000313" key="3">
    <source>
        <dbReference type="EMBL" id="JAS25452.1"/>
    </source>
</evidence>
<sequence>NQRPRPTTPNQRPRPKMSVQVSGQRTAIRAPSPRMAAQGSRPRMIGQSSTPMGVRSIPVKNQTAGTSKTGQPFYGNAVDSIRINPQSIRSLNPNFNQRSGFTPVACSTPNKIVKVARQTQNGANKSSYLNGSSKTQIRFNPVIKPTSSKSNIVPTQRRPNVKAPSDDDVIILD</sequence>
<evidence type="ECO:0000313" key="2">
    <source>
        <dbReference type="EMBL" id="JAS16988.1"/>
    </source>
</evidence>
<dbReference type="AlphaFoldDB" id="A0A1B6CU90"/>
<name>A0A1B6CU90_9HEMI</name>
<evidence type="ECO:0000256" key="1">
    <source>
        <dbReference type="SAM" id="MobiDB-lite"/>
    </source>
</evidence>